<dbReference type="PROSITE" id="PS51257">
    <property type="entry name" value="PROKAR_LIPOPROTEIN"/>
    <property type="match status" value="1"/>
</dbReference>
<keyword evidence="3" id="KW-1185">Reference proteome</keyword>
<feature type="coiled-coil region" evidence="1">
    <location>
        <begin position="47"/>
        <end position="74"/>
    </location>
</feature>
<sequence length="117" mass="12925">MKTFSKVIAVAALTMGALTGCQQNVHPMDMTAAVQNAKTQEDHETLAAHYEQAAKDAQAKVDEHKKLLAQYKQHRYLSGKQAETFLIHCEALISSYQKAVDANTEMAKMHHQLAGSK</sequence>
<dbReference type="EMBL" id="CP113517">
    <property type="protein sequence ID" value="WAR45977.1"/>
    <property type="molecule type" value="Genomic_DNA"/>
</dbReference>
<dbReference type="RefSeq" id="WP_255186882.1">
    <property type="nucleotide sequence ID" value="NZ_CP113517.1"/>
</dbReference>
<keyword evidence="1" id="KW-0175">Coiled coil</keyword>
<dbReference type="Proteomes" id="UP001162780">
    <property type="component" value="Chromosome"/>
</dbReference>
<gene>
    <name evidence="2" type="ORF">NM686_005510</name>
</gene>
<name>A0ABY7GN93_9GAMM</name>
<organism evidence="2 3">
    <name type="scientific">Methylomonas rapida</name>
    <dbReference type="NCBI Taxonomy" id="2963939"/>
    <lineage>
        <taxon>Bacteria</taxon>
        <taxon>Pseudomonadati</taxon>
        <taxon>Pseudomonadota</taxon>
        <taxon>Gammaproteobacteria</taxon>
        <taxon>Methylococcales</taxon>
        <taxon>Methylococcaceae</taxon>
        <taxon>Methylomonas</taxon>
    </lineage>
</organism>
<evidence type="ECO:0000313" key="2">
    <source>
        <dbReference type="EMBL" id="WAR45977.1"/>
    </source>
</evidence>
<protein>
    <recommendedName>
        <fullName evidence="4">Lipoprotein</fullName>
    </recommendedName>
</protein>
<evidence type="ECO:0000256" key="1">
    <source>
        <dbReference type="SAM" id="Coils"/>
    </source>
</evidence>
<accession>A0ABY7GN93</accession>
<evidence type="ECO:0000313" key="3">
    <source>
        <dbReference type="Proteomes" id="UP001162780"/>
    </source>
</evidence>
<evidence type="ECO:0008006" key="4">
    <source>
        <dbReference type="Google" id="ProtNLM"/>
    </source>
</evidence>
<reference evidence="2" key="1">
    <citation type="submission" date="2022-11" db="EMBL/GenBank/DDBJ databases">
        <title>Methylomonas rapida sp. nov., Carotenoid-Producing Obligate Methanotrophs with High Growth Characteristics and Biotechnological Potential.</title>
        <authorList>
            <person name="Tikhonova E.N."/>
            <person name="Suleimanov R.Z."/>
            <person name="Miroshnikov K."/>
            <person name="Oshkin I.Y."/>
            <person name="Belova S.E."/>
            <person name="Danilova O.V."/>
            <person name="Ashikhmin A."/>
            <person name="Konopkin A."/>
            <person name="But S.Y."/>
            <person name="Khmelenina V.N."/>
            <person name="Kuznetsov N."/>
            <person name="Pimenov N.V."/>
            <person name="Dedysh S.N."/>
        </authorList>
    </citation>
    <scope>NUCLEOTIDE SEQUENCE</scope>
    <source>
        <strain evidence="2">MP1</strain>
    </source>
</reference>
<proteinExistence type="predicted"/>